<feature type="non-terminal residue" evidence="2">
    <location>
        <position position="756"/>
    </location>
</feature>
<reference evidence="3" key="1">
    <citation type="journal article" date="2018" name="Nat. Microbiol.">
        <title>Leveraging single-cell genomics to expand the fungal tree of life.</title>
        <authorList>
            <person name="Ahrendt S.R."/>
            <person name="Quandt C.A."/>
            <person name="Ciobanu D."/>
            <person name="Clum A."/>
            <person name="Salamov A."/>
            <person name="Andreopoulos B."/>
            <person name="Cheng J.F."/>
            <person name="Woyke T."/>
            <person name="Pelin A."/>
            <person name="Henrissat B."/>
            <person name="Reynolds N.K."/>
            <person name="Benny G.L."/>
            <person name="Smith M.E."/>
            <person name="James T.Y."/>
            <person name="Grigoriev I.V."/>
        </authorList>
    </citation>
    <scope>NUCLEOTIDE SEQUENCE [LARGE SCALE GENOMIC DNA]</scope>
</reference>
<name>A0A4P9WCH6_9FUNG</name>
<proteinExistence type="predicted"/>
<feature type="compositionally biased region" description="Polar residues" evidence="1">
    <location>
        <begin position="174"/>
        <end position="183"/>
    </location>
</feature>
<feature type="region of interest" description="Disordered" evidence="1">
    <location>
        <begin position="676"/>
        <end position="756"/>
    </location>
</feature>
<evidence type="ECO:0000256" key="1">
    <source>
        <dbReference type="SAM" id="MobiDB-lite"/>
    </source>
</evidence>
<keyword evidence="3" id="KW-1185">Reference proteome</keyword>
<dbReference type="Proteomes" id="UP000269721">
    <property type="component" value="Unassembled WGS sequence"/>
</dbReference>
<feature type="region of interest" description="Disordered" evidence="1">
    <location>
        <begin position="363"/>
        <end position="385"/>
    </location>
</feature>
<feature type="region of interest" description="Disordered" evidence="1">
    <location>
        <begin position="255"/>
        <end position="321"/>
    </location>
</feature>
<feature type="compositionally biased region" description="Acidic residues" evidence="1">
    <location>
        <begin position="283"/>
        <end position="301"/>
    </location>
</feature>
<feature type="compositionally biased region" description="Pro residues" evidence="1">
    <location>
        <begin position="743"/>
        <end position="756"/>
    </location>
</feature>
<feature type="region of interest" description="Disordered" evidence="1">
    <location>
        <begin position="159"/>
        <end position="243"/>
    </location>
</feature>
<dbReference type="AlphaFoldDB" id="A0A4P9WCH6"/>
<feature type="region of interest" description="Disordered" evidence="1">
    <location>
        <begin position="481"/>
        <end position="524"/>
    </location>
</feature>
<dbReference type="EMBL" id="KZ995764">
    <property type="protein sequence ID" value="RKO90022.1"/>
    <property type="molecule type" value="Genomic_DNA"/>
</dbReference>
<accession>A0A4P9WCH6</accession>
<feature type="compositionally biased region" description="Low complexity" evidence="1">
    <location>
        <begin position="199"/>
        <end position="219"/>
    </location>
</feature>
<dbReference type="OrthoDB" id="2152416at2759"/>
<evidence type="ECO:0000313" key="3">
    <source>
        <dbReference type="Proteomes" id="UP000269721"/>
    </source>
</evidence>
<gene>
    <name evidence="2" type="ORF">BDK51DRAFT_43743</name>
</gene>
<protein>
    <submittedName>
        <fullName evidence="2">Uncharacterized protein</fullName>
    </submittedName>
</protein>
<evidence type="ECO:0000313" key="2">
    <source>
        <dbReference type="EMBL" id="RKO90022.1"/>
    </source>
</evidence>
<feature type="region of interest" description="Disordered" evidence="1">
    <location>
        <begin position="572"/>
        <end position="595"/>
    </location>
</feature>
<sequence length="756" mass="80203">MATDSRTLSNCAEGQLRGRGVVQKRWEGNLRNGGRNPRLSGRRRETAFLCAAELPPDISRTVAHVVGKHTNHASCHGTGIFRELRLYVVRELVGEAEPWPTATSGGVADVLNLLLTSSIPEEKKPYSIALLVPETPRFPTAPFANWLLPNCGTLPPFKNWSLQNTPEKRKDPPANNTPLQSLSPAAAQRDLHGPHLPEPFFVSSAQMSSSPSSTLTSAVHPHPERPSSSLHPTTTEDDDEQDELERDLLVAWGFEEPGVGDPSAVSQWQPEGGADANEHDDERGDVDDLLDDFYGTEDPADGGDGSSPPRPGGGSTPRARVLQLPTKNVAQLVQRWDGIAEAEAATAGVGVVAAGSAGSASVVEDNPALGSDSAGDDAEEMGTLDPDAQKVSPVRLDLDLGPVGLGLDKFEPPALTGAPVTTVRTFHLPIKKPKYFKSMLENPKMHGIRSDGEESSDVETVDSFFEMYGDDSGDELAGCRAENTAGGGSEDGGVAVENGQPAAPTRPQRRAVPPPGSDGGGGGSFALLLAEARIGNGSKRETPLELNVPPPPTLPPPTALEAAMPMANFVFPASSSAGDPHGSLSSDDEDAARRKERRRVTLMGVLDPNPLPASVNAPETLSGRVYGDPTNLSSFRTPDHAAPVRLKKSIESITRPQLMASSFDFNTVVPLSEVQQRMRERGRLDQSALSDDEKSAGDYTHARKKSAGGSGGNAGTWGSIAGKLSETFRGIRRPSLFEEWTDPDPPPAPPPQSTTP</sequence>
<organism evidence="2 3">
    <name type="scientific">Blyttiomyces helicus</name>
    <dbReference type="NCBI Taxonomy" id="388810"/>
    <lineage>
        <taxon>Eukaryota</taxon>
        <taxon>Fungi</taxon>
        <taxon>Fungi incertae sedis</taxon>
        <taxon>Chytridiomycota</taxon>
        <taxon>Chytridiomycota incertae sedis</taxon>
        <taxon>Chytridiomycetes</taxon>
        <taxon>Chytridiomycetes incertae sedis</taxon>
        <taxon>Blyttiomyces</taxon>
    </lineage>
</organism>